<dbReference type="SUPFAM" id="SSF50630">
    <property type="entry name" value="Acid proteases"/>
    <property type="match status" value="1"/>
</dbReference>
<dbReference type="PANTHER" id="PTHR13683:SF375">
    <property type="entry name" value="PEPTIDASE A1 DOMAIN-CONTAINING PROTEIN"/>
    <property type="match status" value="1"/>
</dbReference>
<evidence type="ECO:0000313" key="6">
    <source>
        <dbReference type="EMBL" id="NDV32870.1"/>
    </source>
</evidence>
<dbReference type="AlphaFoldDB" id="A0A6B2L7J0"/>
<feature type="domain" description="Peptidase A1" evidence="5">
    <location>
        <begin position="1"/>
        <end position="331"/>
    </location>
</feature>
<dbReference type="InterPro" id="IPR021109">
    <property type="entry name" value="Peptidase_aspartic_dom_sf"/>
</dbReference>
<dbReference type="EMBL" id="GIBP01003901">
    <property type="protein sequence ID" value="NDV32870.1"/>
    <property type="molecule type" value="Transcribed_RNA"/>
</dbReference>
<reference evidence="6" key="1">
    <citation type="journal article" date="2020" name="J. Eukaryot. Microbiol.">
        <title>De novo Sequencing, Assembly and Annotation of the Transcriptome for the Free-Living Testate Amoeba Arcella intermedia.</title>
        <authorList>
            <person name="Ribeiro G.M."/>
            <person name="Porfirio-Sousa A.L."/>
            <person name="Maurer-Alcala X.X."/>
            <person name="Katz L.A."/>
            <person name="Lahr D.J.G."/>
        </authorList>
    </citation>
    <scope>NUCLEOTIDE SEQUENCE</scope>
</reference>
<dbReference type="CDD" id="cd05471">
    <property type="entry name" value="pepsin_like"/>
    <property type="match status" value="1"/>
</dbReference>
<organism evidence="6">
    <name type="scientific">Arcella intermedia</name>
    <dbReference type="NCBI Taxonomy" id="1963864"/>
    <lineage>
        <taxon>Eukaryota</taxon>
        <taxon>Amoebozoa</taxon>
        <taxon>Tubulinea</taxon>
        <taxon>Elardia</taxon>
        <taxon>Arcellinida</taxon>
        <taxon>Sphaerothecina</taxon>
        <taxon>Arcellidae</taxon>
        <taxon>Arcella</taxon>
    </lineage>
</organism>
<dbReference type="PRINTS" id="PR00792">
    <property type="entry name" value="PEPSIN"/>
</dbReference>
<dbReference type="InterPro" id="IPR033121">
    <property type="entry name" value="PEPTIDASE_A1"/>
</dbReference>
<dbReference type="InterPro" id="IPR001461">
    <property type="entry name" value="Aspartic_peptidase_A1"/>
</dbReference>
<dbReference type="InterPro" id="IPR034164">
    <property type="entry name" value="Pepsin-like_dom"/>
</dbReference>
<sequence length="336" mass="37563">MIFAQGCRGCGVDSSHYYNPNNSRTARYVSCATTKYMCDNSATCKNGLQPCIWHDEFGDGSSLGGYVLEDVISLSAYNNGTFTVQSSKPFPIGTVVRINSPPGIDFEGEGIYGIWGLAYRDVSGWDEAPVLDQLIQDLGYYDSFDLCLFEDGGLFSIGNDYTTHNKFVWTPIVEKQWYTVALNDWSVDGRSLGLAPETLNQNGVIIDSGTTLIIVNQFIFDQFRYTLEEMCERVYLKGVCGSLRNSSLFDGKCYHMTQQDLFQFPALTFHFQDTEGISILGQQYLWQGSGVEGVYCLGIQPHEGLPMILGDVFMRNFHLVFDRTINKIGFGPLNTC</sequence>
<dbReference type="GO" id="GO:0004190">
    <property type="term" value="F:aspartic-type endopeptidase activity"/>
    <property type="evidence" value="ECO:0007669"/>
    <property type="project" value="InterPro"/>
</dbReference>
<evidence type="ECO:0000256" key="1">
    <source>
        <dbReference type="ARBA" id="ARBA00007447"/>
    </source>
</evidence>
<accession>A0A6B2L7J0</accession>
<dbReference type="GO" id="GO:0006508">
    <property type="term" value="P:proteolysis"/>
    <property type="evidence" value="ECO:0007669"/>
    <property type="project" value="UniProtKB-KW"/>
</dbReference>
<proteinExistence type="inferred from homology"/>
<dbReference type="Gene3D" id="2.40.70.10">
    <property type="entry name" value="Acid Proteases"/>
    <property type="match status" value="2"/>
</dbReference>
<comment type="similarity">
    <text evidence="1">Belongs to the peptidase A1 family.</text>
</comment>
<evidence type="ECO:0000256" key="3">
    <source>
        <dbReference type="ARBA" id="ARBA00022729"/>
    </source>
</evidence>
<evidence type="ECO:0000259" key="5">
    <source>
        <dbReference type="PROSITE" id="PS51767"/>
    </source>
</evidence>
<dbReference type="PANTHER" id="PTHR13683">
    <property type="entry name" value="ASPARTYL PROTEASES"/>
    <property type="match status" value="1"/>
</dbReference>
<dbReference type="PROSITE" id="PS51767">
    <property type="entry name" value="PEPTIDASE_A1"/>
    <property type="match status" value="1"/>
</dbReference>
<evidence type="ECO:0000256" key="2">
    <source>
        <dbReference type="ARBA" id="ARBA00022670"/>
    </source>
</evidence>
<keyword evidence="3" id="KW-0732">Signal</keyword>
<keyword evidence="2" id="KW-0645">Protease</keyword>
<name>A0A6B2L7J0_9EUKA</name>
<protein>
    <recommendedName>
        <fullName evidence="5">Peptidase A1 domain-containing protein</fullName>
    </recommendedName>
</protein>
<dbReference type="Pfam" id="PF00026">
    <property type="entry name" value="Asp"/>
    <property type="match status" value="1"/>
</dbReference>
<keyword evidence="4" id="KW-0378">Hydrolase</keyword>
<evidence type="ECO:0000256" key="4">
    <source>
        <dbReference type="ARBA" id="ARBA00022801"/>
    </source>
</evidence>